<keyword evidence="1" id="KW-0732">Signal</keyword>
<keyword evidence="3" id="KW-1185">Reference proteome</keyword>
<dbReference type="EMBL" id="OU015584">
    <property type="protein sequence ID" value="CAG5080360.1"/>
    <property type="molecule type" value="Genomic_DNA"/>
</dbReference>
<accession>A0A916JN46</accession>
<evidence type="ECO:0000313" key="2">
    <source>
        <dbReference type="EMBL" id="CAG5080360.1"/>
    </source>
</evidence>
<feature type="signal peptide" evidence="1">
    <location>
        <begin position="1"/>
        <end position="18"/>
    </location>
</feature>
<dbReference type="AlphaFoldDB" id="A0A916JN46"/>
<sequence>MKPILLLLSIFSTIFLLAQNKAEKASTVSIDYLRDSVKIENEVSFYTYTNRQLESCDAVKFTVKITNLGSQPIPNLIRVSNRSKYLKLLYNGEDSNNLSLYNGTEATDWPWFIEAGDDDEFSASYVLFPDSGILLYSQPLNITWQYMGIFSSTEMVDLVNKRIY</sequence>
<dbReference type="RefSeq" id="WP_258541482.1">
    <property type="nucleotide sequence ID" value="NZ_OU015584.1"/>
</dbReference>
<name>A0A916JN46_9FLAO</name>
<feature type="chain" id="PRO_5037985895" description="DUF4352 domain-containing protein" evidence="1">
    <location>
        <begin position="19"/>
        <end position="164"/>
    </location>
</feature>
<dbReference type="Proteomes" id="UP000683507">
    <property type="component" value="Chromosome"/>
</dbReference>
<evidence type="ECO:0008006" key="4">
    <source>
        <dbReference type="Google" id="ProtNLM"/>
    </source>
</evidence>
<gene>
    <name evidence="2" type="ORF">CRYO30217_01273</name>
</gene>
<evidence type="ECO:0000313" key="3">
    <source>
        <dbReference type="Proteomes" id="UP000683507"/>
    </source>
</evidence>
<proteinExistence type="predicted"/>
<reference evidence="2" key="1">
    <citation type="submission" date="2021-04" db="EMBL/GenBank/DDBJ databases">
        <authorList>
            <person name="Rodrigo-Torres L."/>
            <person name="Arahal R. D."/>
            <person name="Lucena T."/>
        </authorList>
    </citation>
    <scope>NUCLEOTIDE SEQUENCE</scope>
    <source>
        <strain evidence="2">AS29M-1</strain>
    </source>
</reference>
<organism evidence="2 3">
    <name type="scientific">Parvicella tangerina</name>
    <dbReference type="NCBI Taxonomy" id="2829795"/>
    <lineage>
        <taxon>Bacteria</taxon>
        <taxon>Pseudomonadati</taxon>
        <taxon>Bacteroidota</taxon>
        <taxon>Flavobacteriia</taxon>
        <taxon>Flavobacteriales</taxon>
        <taxon>Parvicellaceae</taxon>
        <taxon>Parvicella</taxon>
    </lineage>
</organism>
<evidence type="ECO:0000256" key="1">
    <source>
        <dbReference type="SAM" id="SignalP"/>
    </source>
</evidence>
<protein>
    <recommendedName>
        <fullName evidence="4">DUF4352 domain-containing protein</fullName>
    </recommendedName>
</protein>
<dbReference type="KEGG" id="ptan:CRYO30217_01273"/>